<dbReference type="PANTHER" id="PTHR13246:SF1">
    <property type="entry name" value="CYTOSOLIC ENDO-BETA-N-ACETYLGLUCOSAMINIDASE"/>
    <property type="match status" value="1"/>
</dbReference>
<keyword evidence="1" id="KW-0732">Signal</keyword>
<dbReference type="Proteomes" id="UP000235826">
    <property type="component" value="Chromosome"/>
</dbReference>
<dbReference type="GO" id="GO:0005829">
    <property type="term" value="C:cytosol"/>
    <property type="evidence" value="ECO:0007669"/>
    <property type="project" value="UniProtKB-SubCell"/>
</dbReference>
<reference evidence="3 4" key="1">
    <citation type="submission" date="2018-01" db="EMBL/GenBank/DDBJ databases">
        <title>Complete genome sequence of Flavivirga eckloniae ECD14 isolated from seaweed Ecklonia cava.</title>
        <authorList>
            <person name="Lee J.H."/>
            <person name="Baik K.S."/>
            <person name="Seong C.N."/>
        </authorList>
    </citation>
    <scope>NUCLEOTIDE SEQUENCE [LARGE SCALE GENOMIC DNA]</scope>
    <source>
        <strain evidence="3 4">ECD14</strain>
    </source>
</reference>
<dbReference type="CDD" id="cd06547">
    <property type="entry name" value="GH85_ENGase"/>
    <property type="match status" value="1"/>
</dbReference>
<name>A0A2K9PSP6_9FLAO</name>
<dbReference type="KEGG" id="fek:C1H87_15765"/>
<dbReference type="PANTHER" id="PTHR13246">
    <property type="entry name" value="ENDO BETA N-ACETYLGLUCOSAMINIDASE"/>
    <property type="match status" value="1"/>
</dbReference>
<sequence>MRKTLIALLYLVTTIGFAQNQPYASYWYVEDLLRWSPETDKHAAFNISYTPLAKRFTDSTTQIRKELSNDPKIISLIPTHSTSNHPSQGFSTIKQYAFPFWQYIDYFVQWGGSAVEGIILSPVPTWTDAAHKNGVKSIGTVFFPPIVYGGKKEWVMAFLQQKEDGSFPVADKLIEVAKHYHFDGWFINQETKGLDESYAEKMVSFIEYYQDKSGEAIELVWYDAMITDGRVIWQRELNHHNQIFFQKNNKKMADLMFIDFKYQETQLEDSHDVALQLKRSPWDLYAGIDVQQRGYKSYAKWDALLKDEKPYTTSIGLYWPSATFDLSKTKEPEEVYSNEQKFWNGGETFTTPYGDMTWKGFTNYFPASGIVKELPFITNFNYGLGRFYNEKGQTISKNEWHNLSIQDILPTWQWQTDTTQVKPSFYFKESYNGGSCLKLESKTGATIPLYKTKIDLNTSVNISIVAKGDSQVKTYCYVLLSNGKTKKVGLHINKTWKTSSFAIKSQKNTTIVSLGFETQGKGNVLIGEILMRNRKEPSLPKSKFSVEAFPNNKTTELYVHLKPANNKAVYHNIYKITNKGEKIWLGKTASKDYYIKDVPVENEYINLVVQPISKSGKLGKPSRQKIRL</sequence>
<dbReference type="Gene3D" id="2.60.120.260">
    <property type="entry name" value="Galactose-binding domain-like"/>
    <property type="match status" value="1"/>
</dbReference>
<dbReference type="GO" id="GO:0033925">
    <property type="term" value="F:mannosyl-glycoprotein endo-beta-N-acetylglucosaminidase activity"/>
    <property type="evidence" value="ECO:0007669"/>
    <property type="project" value="InterPro"/>
</dbReference>
<dbReference type="InterPro" id="IPR032979">
    <property type="entry name" value="ENGase"/>
</dbReference>
<feature type="chain" id="PRO_5014629710" description="Cytosolic endo-beta-N-acetylglucosaminidase TIM barrel domain-containing protein" evidence="1">
    <location>
        <begin position="19"/>
        <end position="628"/>
    </location>
</feature>
<proteinExistence type="predicted"/>
<dbReference type="EMBL" id="CP025791">
    <property type="protein sequence ID" value="AUP80084.1"/>
    <property type="molecule type" value="Genomic_DNA"/>
</dbReference>
<evidence type="ECO:0000313" key="3">
    <source>
        <dbReference type="EMBL" id="AUP80084.1"/>
    </source>
</evidence>
<feature type="signal peptide" evidence="1">
    <location>
        <begin position="1"/>
        <end position="18"/>
    </location>
</feature>
<gene>
    <name evidence="3" type="ORF">C1H87_15765</name>
</gene>
<feature type="domain" description="Cytosolic endo-beta-N-acetylglucosaminidase TIM barrel" evidence="2">
    <location>
        <begin position="85"/>
        <end position="387"/>
    </location>
</feature>
<evidence type="ECO:0000256" key="1">
    <source>
        <dbReference type="SAM" id="SignalP"/>
    </source>
</evidence>
<dbReference type="InterPro" id="IPR005201">
    <property type="entry name" value="TIM_ENGase"/>
</dbReference>
<dbReference type="Gene3D" id="3.20.20.80">
    <property type="entry name" value="Glycosidases"/>
    <property type="match status" value="1"/>
</dbReference>
<keyword evidence="4" id="KW-1185">Reference proteome</keyword>
<dbReference type="Gene3D" id="2.60.40.10">
    <property type="entry name" value="Immunoglobulins"/>
    <property type="match status" value="1"/>
</dbReference>
<dbReference type="OrthoDB" id="1037816at2"/>
<organism evidence="3 4">
    <name type="scientific">Flavivirga eckloniae</name>
    <dbReference type="NCBI Taxonomy" id="1803846"/>
    <lineage>
        <taxon>Bacteria</taxon>
        <taxon>Pseudomonadati</taxon>
        <taxon>Bacteroidota</taxon>
        <taxon>Flavobacteriia</taxon>
        <taxon>Flavobacteriales</taxon>
        <taxon>Flavobacteriaceae</taxon>
        <taxon>Flavivirga</taxon>
    </lineage>
</organism>
<dbReference type="Pfam" id="PF03644">
    <property type="entry name" value="Glyco_hydro_85"/>
    <property type="match status" value="1"/>
</dbReference>
<dbReference type="AlphaFoldDB" id="A0A2K9PSP6"/>
<evidence type="ECO:0000313" key="4">
    <source>
        <dbReference type="Proteomes" id="UP000235826"/>
    </source>
</evidence>
<accession>A0A2K9PSP6</accession>
<dbReference type="InterPro" id="IPR013783">
    <property type="entry name" value="Ig-like_fold"/>
</dbReference>
<evidence type="ECO:0000259" key="2">
    <source>
        <dbReference type="Pfam" id="PF03644"/>
    </source>
</evidence>
<protein>
    <recommendedName>
        <fullName evidence="2">Cytosolic endo-beta-N-acetylglucosaminidase TIM barrel domain-containing protein</fullName>
    </recommendedName>
</protein>
<dbReference type="RefSeq" id="WP_102756736.1">
    <property type="nucleotide sequence ID" value="NZ_CP025791.1"/>
</dbReference>